<dbReference type="Pfam" id="PF04101">
    <property type="entry name" value="Glyco_tran_28_C"/>
    <property type="match status" value="1"/>
</dbReference>
<evidence type="ECO:0000313" key="2">
    <source>
        <dbReference type="EMBL" id="WZK89742.1"/>
    </source>
</evidence>
<dbReference type="SUPFAM" id="SSF53756">
    <property type="entry name" value="UDP-Glycosyltransferase/glycogen phosphorylase"/>
    <property type="match status" value="1"/>
</dbReference>
<evidence type="ECO:0000259" key="1">
    <source>
        <dbReference type="Pfam" id="PF04101"/>
    </source>
</evidence>
<evidence type="ECO:0000313" key="3">
    <source>
        <dbReference type="Proteomes" id="UP001623232"/>
    </source>
</evidence>
<proteinExistence type="predicted"/>
<gene>
    <name evidence="2" type="ORF">QEZ52_04120</name>
</gene>
<sequence length="180" mass="19513">MIFATVGTQLPFDRLLTGLDRWAKHNSHVPVFAQCGESAAKVTSIETASMLGMSEFHRRFQAASLIVAHAGMGTILTAAELGKPVILMPRRARFGEHRNNHQQDTAREMSRLSNVTVVQDQDGLHNALDLAMSGQTGGAHCAGVPQAAELAPLIEVIREFVWADASEKAVDTSQRRRSAA</sequence>
<keyword evidence="3" id="KW-1185">Reference proteome</keyword>
<protein>
    <submittedName>
        <fullName evidence="2">Glycosyltransferase</fullName>
    </submittedName>
</protein>
<dbReference type="EMBL" id="CP123584">
    <property type="protein sequence ID" value="WZK89742.1"/>
    <property type="molecule type" value="Genomic_DNA"/>
</dbReference>
<name>A0ABZ2XUV6_9RHOB</name>
<feature type="domain" description="Glycosyl transferase family 28 C-terminal" evidence="1">
    <location>
        <begin position="2"/>
        <end position="130"/>
    </location>
</feature>
<organism evidence="2 3">
    <name type="scientific">Aliisedimentitalea scapharcae</name>
    <dbReference type="NCBI Taxonomy" id="1524259"/>
    <lineage>
        <taxon>Bacteria</taxon>
        <taxon>Pseudomonadati</taxon>
        <taxon>Pseudomonadota</taxon>
        <taxon>Alphaproteobacteria</taxon>
        <taxon>Rhodobacterales</taxon>
        <taxon>Roseobacteraceae</taxon>
        <taxon>Aliisedimentitalea</taxon>
    </lineage>
</organism>
<dbReference type="InterPro" id="IPR007235">
    <property type="entry name" value="Glyco_trans_28_C"/>
</dbReference>
<accession>A0ABZ2XUV6</accession>
<dbReference type="RefSeq" id="WP_406648182.1">
    <property type="nucleotide sequence ID" value="NZ_CP123584.1"/>
</dbReference>
<dbReference type="Proteomes" id="UP001623232">
    <property type="component" value="Chromosome"/>
</dbReference>
<reference evidence="2 3" key="1">
    <citation type="submission" date="2023-04" db="EMBL/GenBank/DDBJ databases">
        <title>Complete genome sequence of Alisedimentitalea scapharcae.</title>
        <authorList>
            <person name="Rong J.-C."/>
            <person name="Yi M.-L."/>
            <person name="Zhao Q."/>
        </authorList>
    </citation>
    <scope>NUCLEOTIDE SEQUENCE [LARGE SCALE GENOMIC DNA]</scope>
    <source>
        <strain evidence="2 3">KCTC 42119</strain>
    </source>
</reference>
<dbReference type="Gene3D" id="3.40.50.2000">
    <property type="entry name" value="Glycogen Phosphorylase B"/>
    <property type="match status" value="1"/>
</dbReference>